<evidence type="ECO:0000256" key="6">
    <source>
        <dbReference type="ARBA" id="ARBA00022842"/>
    </source>
</evidence>
<evidence type="ECO:0000256" key="5">
    <source>
        <dbReference type="ARBA" id="ARBA00022801"/>
    </source>
</evidence>
<evidence type="ECO:0000313" key="13">
    <source>
        <dbReference type="EMBL" id="CAD9260679.1"/>
    </source>
</evidence>
<dbReference type="Pfam" id="PF01931">
    <property type="entry name" value="NTPase_I-T"/>
    <property type="match status" value="1"/>
</dbReference>
<dbReference type="InterPro" id="IPR002786">
    <property type="entry name" value="Non_canon_purine_NTPase"/>
</dbReference>
<comment type="catalytic activity">
    <reaction evidence="11">
        <text>XTP + H2O = XDP + phosphate + H(+)</text>
        <dbReference type="Rhea" id="RHEA:28406"/>
        <dbReference type="ChEBI" id="CHEBI:15377"/>
        <dbReference type="ChEBI" id="CHEBI:15378"/>
        <dbReference type="ChEBI" id="CHEBI:43474"/>
        <dbReference type="ChEBI" id="CHEBI:59884"/>
        <dbReference type="ChEBI" id="CHEBI:61314"/>
        <dbReference type="EC" id="3.6.1.73"/>
    </reaction>
</comment>
<dbReference type="GO" id="GO:0006772">
    <property type="term" value="P:thiamine metabolic process"/>
    <property type="evidence" value="ECO:0007669"/>
    <property type="project" value="TreeGrafter"/>
</dbReference>
<dbReference type="InterPro" id="IPR050299">
    <property type="entry name" value="YjjX_NTPase"/>
</dbReference>
<evidence type="ECO:0000256" key="10">
    <source>
        <dbReference type="ARBA" id="ARBA00048174"/>
    </source>
</evidence>
<dbReference type="PANTHER" id="PTHR34699:SF2">
    <property type="entry name" value="NON-CANONICAL PURINE NTP PHOSPHATASE_PRRC1 DOMAIN-CONTAINING PROTEIN"/>
    <property type="match status" value="1"/>
</dbReference>
<feature type="domain" description="Non-canonical purine NTP phosphatase/PRRC1" evidence="12">
    <location>
        <begin position="11"/>
        <end position="201"/>
    </location>
</feature>
<evidence type="ECO:0000259" key="12">
    <source>
        <dbReference type="Pfam" id="PF01931"/>
    </source>
</evidence>
<keyword evidence="4" id="KW-0547">Nucleotide-binding</keyword>
<evidence type="ECO:0000256" key="11">
    <source>
        <dbReference type="ARBA" id="ARBA00048781"/>
    </source>
</evidence>
<evidence type="ECO:0000256" key="7">
    <source>
        <dbReference type="ARBA" id="ARBA00023080"/>
    </source>
</evidence>
<dbReference type="EMBL" id="HBGJ01030223">
    <property type="protein sequence ID" value="CAD9260679.1"/>
    <property type="molecule type" value="Transcribed_RNA"/>
</dbReference>
<organism evidence="13">
    <name type="scientific">Phaeomonas parva</name>
    <dbReference type="NCBI Taxonomy" id="124430"/>
    <lineage>
        <taxon>Eukaryota</taxon>
        <taxon>Sar</taxon>
        <taxon>Stramenopiles</taxon>
        <taxon>Ochrophyta</taxon>
        <taxon>Pinguiophyceae</taxon>
        <taxon>Pinguiochrysidales</taxon>
        <taxon>Pinguiochrysidaceae</taxon>
        <taxon>Phaeomonas</taxon>
    </lineage>
</organism>
<evidence type="ECO:0000256" key="1">
    <source>
        <dbReference type="ARBA" id="ARBA00001936"/>
    </source>
</evidence>
<sequence length="211" mass="22491">MAARDVRVAVGSKNPVKVEGVRAAMEKVVADLPEAAPWPKVALTVSALGFDVESDVPAQPMGDAETRQGAINRARRAFEAFEVAEGCAPNYAVGVEGGLCEDPCLADHGVGMDGLSCMAWIAVFRPDGGQWGFGRSGAFALPPALTARVRSGMELGHAHDEFFATVNSKQAGGTVGLLTRGRVSRALYMEQTMTLALVPFFCPEYYFDYND</sequence>
<dbReference type="EC" id="3.6.1.73" evidence="9"/>
<evidence type="ECO:0000256" key="8">
    <source>
        <dbReference type="ARBA" id="ARBA00023211"/>
    </source>
</evidence>
<reference evidence="13" key="1">
    <citation type="submission" date="2021-01" db="EMBL/GenBank/DDBJ databases">
        <authorList>
            <person name="Corre E."/>
            <person name="Pelletier E."/>
            <person name="Niang G."/>
            <person name="Scheremetjew M."/>
            <person name="Finn R."/>
            <person name="Kale V."/>
            <person name="Holt S."/>
            <person name="Cochrane G."/>
            <person name="Meng A."/>
            <person name="Brown T."/>
            <person name="Cohen L."/>
        </authorList>
    </citation>
    <scope>NUCLEOTIDE SEQUENCE</scope>
    <source>
        <strain evidence="13">CCMP2877</strain>
    </source>
</reference>
<keyword evidence="7" id="KW-0546">Nucleotide metabolism</keyword>
<comment type="cofactor">
    <cofactor evidence="2">
        <name>Mg(2+)</name>
        <dbReference type="ChEBI" id="CHEBI:18420"/>
    </cofactor>
</comment>
<dbReference type="FunFam" id="3.90.950.10:FF:000002">
    <property type="entry name" value="Inosine/xanthosine triphosphatase"/>
    <property type="match status" value="1"/>
</dbReference>
<dbReference type="InterPro" id="IPR026533">
    <property type="entry name" value="NTPase/PRRC1"/>
</dbReference>
<evidence type="ECO:0000256" key="2">
    <source>
        <dbReference type="ARBA" id="ARBA00001946"/>
    </source>
</evidence>
<comment type="cofactor">
    <cofactor evidence="1">
        <name>Mn(2+)</name>
        <dbReference type="ChEBI" id="CHEBI:29035"/>
    </cofactor>
</comment>
<dbReference type="SUPFAM" id="SSF52972">
    <property type="entry name" value="ITPase-like"/>
    <property type="match status" value="1"/>
</dbReference>
<evidence type="ECO:0000256" key="4">
    <source>
        <dbReference type="ARBA" id="ARBA00022741"/>
    </source>
</evidence>
<protein>
    <recommendedName>
        <fullName evidence="9">inosine/xanthosine triphosphatase</fullName>
        <ecNumber evidence="9">3.6.1.73</ecNumber>
    </recommendedName>
</protein>
<dbReference type="GO" id="GO:0103023">
    <property type="term" value="F:ITPase activity"/>
    <property type="evidence" value="ECO:0007669"/>
    <property type="project" value="UniProtKB-EC"/>
</dbReference>
<keyword evidence="8" id="KW-0464">Manganese</keyword>
<gene>
    <name evidence="13" type="ORF">PPAR1163_LOCUS19059</name>
</gene>
<keyword evidence="5" id="KW-0378">Hydrolase</keyword>
<dbReference type="GO" id="GO:0000166">
    <property type="term" value="F:nucleotide binding"/>
    <property type="evidence" value="ECO:0007669"/>
    <property type="project" value="UniProtKB-KW"/>
</dbReference>
<keyword evidence="6" id="KW-0460">Magnesium</keyword>
<evidence type="ECO:0000256" key="3">
    <source>
        <dbReference type="ARBA" id="ARBA00022723"/>
    </source>
</evidence>
<dbReference type="GO" id="GO:0046872">
    <property type="term" value="F:metal ion binding"/>
    <property type="evidence" value="ECO:0007669"/>
    <property type="project" value="UniProtKB-KW"/>
</dbReference>
<dbReference type="Gene3D" id="3.90.950.10">
    <property type="match status" value="1"/>
</dbReference>
<dbReference type="PANTHER" id="PTHR34699">
    <property type="match status" value="1"/>
</dbReference>
<keyword evidence="3" id="KW-0479">Metal-binding</keyword>
<dbReference type="InterPro" id="IPR029001">
    <property type="entry name" value="ITPase-like_fam"/>
</dbReference>
<evidence type="ECO:0000256" key="9">
    <source>
        <dbReference type="ARBA" id="ARBA00038901"/>
    </source>
</evidence>
<proteinExistence type="inferred from homology"/>
<accession>A0A7S1XVG7</accession>
<dbReference type="GO" id="GO:0009117">
    <property type="term" value="P:nucleotide metabolic process"/>
    <property type="evidence" value="ECO:0007669"/>
    <property type="project" value="UniProtKB-KW"/>
</dbReference>
<comment type="catalytic activity">
    <reaction evidence="10">
        <text>ITP + H2O = IDP + phosphate + H(+)</text>
        <dbReference type="Rhea" id="RHEA:28330"/>
        <dbReference type="ChEBI" id="CHEBI:15377"/>
        <dbReference type="ChEBI" id="CHEBI:15378"/>
        <dbReference type="ChEBI" id="CHEBI:43474"/>
        <dbReference type="ChEBI" id="CHEBI:58280"/>
        <dbReference type="ChEBI" id="CHEBI:61402"/>
        <dbReference type="EC" id="3.6.1.73"/>
    </reaction>
</comment>
<name>A0A7S1XVG7_9STRA</name>
<dbReference type="HAMAP" id="MF_00648">
    <property type="entry name" value="Non_canon_purine_NTPase_YjjX"/>
    <property type="match status" value="1"/>
</dbReference>
<dbReference type="AlphaFoldDB" id="A0A7S1XVG7"/>